<dbReference type="GeneTree" id="ENSGT00390000006293"/>
<dbReference type="GO" id="GO:0005634">
    <property type="term" value="C:nucleus"/>
    <property type="evidence" value="ECO:0007669"/>
    <property type="project" value="UniProtKB-SubCell"/>
</dbReference>
<evidence type="ECO:0000256" key="6">
    <source>
        <dbReference type="ARBA" id="ARBA00039223"/>
    </source>
</evidence>
<reference evidence="8" key="1">
    <citation type="submission" date="2025-08" db="UniProtKB">
        <authorList>
            <consortium name="Ensembl"/>
        </authorList>
    </citation>
    <scope>IDENTIFICATION</scope>
</reference>
<evidence type="ECO:0000313" key="9">
    <source>
        <dbReference type="Proteomes" id="UP000694414"/>
    </source>
</evidence>
<dbReference type="GO" id="GO:0003714">
    <property type="term" value="F:transcription corepressor activity"/>
    <property type="evidence" value="ECO:0007669"/>
    <property type="project" value="InterPro"/>
</dbReference>
<evidence type="ECO:0000256" key="7">
    <source>
        <dbReference type="SAM" id="Coils"/>
    </source>
</evidence>
<evidence type="ECO:0000256" key="4">
    <source>
        <dbReference type="ARBA" id="ARBA00037689"/>
    </source>
</evidence>
<dbReference type="AlphaFoldDB" id="A0A8C8ZLW4"/>
<keyword evidence="7" id="KW-0175">Coiled coil</keyword>
<dbReference type="Gene3D" id="1.20.5.430">
    <property type="match status" value="1"/>
</dbReference>
<comment type="similarity">
    <text evidence="2">Belongs to the HSBP1 family.</text>
</comment>
<dbReference type="GO" id="GO:0005829">
    <property type="term" value="C:cytosol"/>
    <property type="evidence" value="ECO:0007669"/>
    <property type="project" value="TreeGrafter"/>
</dbReference>
<sequence length="123" mass="14300">MAEADPKTMQEFTLVLQTHLQPMQGGFQTMSDHIIGRIDVMSSHIDDLEKNIEDLMTQAGVEELEGENKILATQKSCRFTLKSGTPFFQARRRLHDFLQLTTMCRQVLYYKMFILMTYYIVSL</sequence>
<dbReference type="InterPro" id="IPR009643">
    <property type="entry name" value="HS1-bd"/>
</dbReference>
<evidence type="ECO:0000313" key="8">
    <source>
        <dbReference type="Ensembl" id="ENSPSMP00000019427.1"/>
    </source>
</evidence>
<comment type="subunit">
    <text evidence="5">Homohexamer. Associates with heptad repeats of HSF1 trimers and probably also HSF1 monomers, and with HSP70. Association with HSF1 trimers and HSP70 coincides with attenuation of heat shock response and the conversion of HSF1 trimer to monomer.</text>
</comment>
<dbReference type="Proteomes" id="UP000694414">
    <property type="component" value="Unplaced"/>
</dbReference>
<dbReference type="Pfam" id="PF06825">
    <property type="entry name" value="HSBP1"/>
    <property type="match status" value="1"/>
</dbReference>
<feature type="coiled-coil region" evidence="7">
    <location>
        <begin position="38"/>
        <end position="65"/>
    </location>
</feature>
<evidence type="ECO:0000256" key="1">
    <source>
        <dbReference type="ARBA" id="ARBA00004123"/>
    </source>
</evidence>
<dbReference type="PANTHER" id="PTHR19424:SF3">
    <property type="entry name" value="HEAT SHOCK FACTOR-BINDING PROTEIN 1"/>
    <property type="match status" value="1"/>
</dbReference>
<dbReference type="PANTHER" id="PTHR19424">
    <property type="entry name" value="HEAT SHOCK FACTOR BINDING PROTEIN 1"/>
    <property type="match status" value="1"/>
</dbReference>
<comment type="function">
    <text evidence="4">Negative regulator of the heat shock response. Negatively affects HSF1 DNA-binding activity. May have a role in the suppression of the activation of the stress response during the aging process.</text>
</comment>
<name>A0A8C8ZLW4_PROSS</name>
<accession>A0A8C8ZLW4</accession>
<organism evidence="8 9">
    <name type="scientific">Prolemur simus</name>
    <name type="common">Greater bamboo lemur</name>
    <name type="synonym">Hapalemur simus</name>
    <dbReference type="NCBI Taxonomy" id="1328070"/>
    <lineage>
        <taxon>Eukaryota</taxon>
        <taxon>Metazoa</taxon>
        <taxon>Chordata</taxon>
        <taxon>Craniata</taxon>
        <taxon>Vertebrata</taxon>
        <taxon>Euteleostomi</taxon>
        <taxon>Mammalia</taxon>
        <taxon>Eutheria</taxon>
        <taxon>Euarchontoglires</taxon>
        <taxon>Primates</taxon>
        <taxon>Strepsirrhini</taxon>
        <taxon>Lemuriformes</taxon>
        <taxon>Lemuridae</taxon>
        <taxon>Prolemur</taxon>
    </lineage>
</organism>
<evidence type="ECO:0000256" key="5">
    <source>
        <dbReference type="ARBA" id="ARBA00038772"/>
    </source>
</evidence>
<dbReference type="FunFam" id="1.20.5.430:FF:000002">
    <property type="entry name" value="Heat shock factor-binding protein 1"/>
    <property type="match status" value="1"/>
</dbReference>
<keyword evidence="9" id="KW-1185">Reference proteome</keyword>
<evidence type="ECO:0000256" key="3">
    <source>
        <dbReference type="ARBA" id="ARBA00023242"/>
    </source>
</evidence>
<proteinExistence type="inferred from homology"/>
<dbReference type="Ensembl" id="ENSPSMT00000022508.1">
    <property type="protein sequence ID" value="ENSPSMP00000019427.1"/>
    <property type="gene ID" value="ENSPSMG00000013705.1"/>
</dbReference>
<dbReference type="GO" id="GO:0070370">
    <property type="term" value="P:cellular heat acclimation"/>
    <property type="evidence" value="ECO:0007669"/>
    <property type="project" value="TreeGrafter"/>
</dbReference>
<comment type="subcellular location">
    <subcellularLocation>
        <location evidence="1">Nucleus</location>
    </subcellularLocation>
</comment>
<evidence type="ECO:0000256" key="2">
    <source>
        <dbReference type="ARBA" id="ARBA00006349"/>
    </source>
</evidence>
<protein>
    <recommendedName>
        <fullName evidence="6">Heat shock factor-binding protein 1</fullName>
    </recommendedName>
</protein>
<keyword evidence="3" id="KW-0539">Nucleus</keyword>
<reference evidence="8" key="2">
    <citation type="submission" date="2025-09" db="UniProtKB">
        <authorList>
            <consortium name="Ensembl"/>
        </authorList>
    </citation>
    <scope>IDENTIFICATION</scope>
</reference>